<comment type="caution">
    <text evidence="2">The sequence shown here is derived from an EMBL/GenBank/DDBJ whole genome shotgun (WGS) entry which is preliminary data.</text>
</comment>
<feature type="transmembrane region" description="Helical" evidence="1">
    <location>
        <begin position="64"/>
        <end position="88"/>
    </location>
</feature>
<keyword evidence="1" id="KW-0472">Membrane</keyword>
<dbReference type="AlphaFoldDB" id="A0A4Q0XKS3"/>
<feature type="transmembrane region" description="Helical" evidence="1">
    <location>
        <begin position="24"/>
        <end position="44"/>
    </location>
</feature>
<evidence type="ECO:0000256" key="1">
    <source>
        <dbReference type="SAM" id="Phobius"/>
    </source>
</evidence>
<keyword evidence="1" id="KW-0812">Transmembrane</keyword>
<organism evidence="2 3">
    <name type="scientific">Gelidibacter gilvus</name>
    <dbReference type="NCBI Taxonomy" id="59602"/>
    <lineage>
        <taxon>Bacteria</taxon>
        <taxon>Pseudomonadati</taxon>
        <taxon>Bacteroidota</taxon>
        <taxon>Flavobacteriia</taxon>
        <taxon>Flavobacteriales</taxon>
        <taxon>Flavobacteriaceae</taxon>
        <taxon>Gelidibacter</taxon>
    </lineage>
</organism>
<sequence length="113" mass="13456">MDYKRKALLATEYKIENIRTQTGFFVRNIWKIIGFGIFISFWAPTHQTSAAGFKSKSALQINDYNYLDLVLMTAFGYTVCCFIGHYIWSWQDKKQLKKLIQKRNNLKKNYHFK</sequence>
<reference evidence="2 3" key="1">
    <citation type="submission" date="2019-01" db="EMBL/GenBank/DDBJ databases">
        <title>Genome sequence of the Antarctic species Gelidibacter gilvus ACAM 158(T).</title>
        <authorList>
            <person name="Bowman J.P."/>
        </authorList>
    </citation>
    <scope>NUCLEOTIDE SEQUENCE [LARGE SCALE GENOMIC DNA]</scope>
    <source>
        <strain evidence="2 3">IC158</strain>
    </source>
</reference>
<proteinExistence type="predicted"/>
<gene>
    <name evidence="2" type="ORF">ESZ48_03890</name>
</gene>
<keyword evidence="3" id="KW-1185">Reference proteome</keyword>
<accession>A0A4Q0XKS3</accession>
<protein>
    <submittedName>
        <fullName evidence="2">Uncharacterized protein</fullName>
    </submittedName>
</protein>
<evidence type="ECO:0000313" key="2">
    <source>
        <dbReference type="EMBL" id="RXJ52842.1"/>
    </source>
</evidence>
<dbReference type="RefSeq" id="WP_129015976.1">
    <property type="nucleotide sequence ID" value="NZ_SDDZ01000001.1"/>
</dbReference>
<keyword evidence="1" id="KW-1133">Transmembrane helix</keyword>
<dbReference type="EMBL" id="SDDZ01000001">
    <property type="protein sequence ID" value="RXJ52842.1"/>
    <property type="molecule type" value="Genomic_DNA"/>
</dbReference>
<dbReference type="OrthoDB" id="1189792at2"/>
<dbReference type="Proteomes" id="UP000289792">
    <property type="component" value="Unassembled WGS sequence"/>
</dbReference>
<evidence type="ECO:0000313" key="3">
    <source>
        <dbReference type="Proteomes" id="UP000289792"/>
    </source>
</evidence>
<name>A0A4Q0XKS3_9FLAO</name>